<feature type="domain" description="C2" evidence="3">
    <location>
        <begin position="3"/>
        <end position="116"/>
    </location>
</feature>
<dbReference type="PANTHER" id="PTHR46096">
    <property type="entry name" value="PERFORIN-1"/>
    <property type="match status" value="1"/>
</dbReference>
<protein>
    <recommendedName>
        <fullName evidence="3">C2 domain-containing protein</fullName>
    </recommendedName>
</protein>
<keyword evidence="5" id="KW-1185">Reference proteome</keyword>
<dbReference type="InterPro" id="IPR035892">
    <property type="entry name" value="C2_domain_sf"/>
</dbReference>
<dbReference type="Gene3D" id="2.60.40.150">
    <property type="entry name" value="C2 domain"/>
    <property type="match status" value="1"/>
</dbReference>
<evidence type="ECO:0000256" key="2">
    <source>
        <dbReference type="SAM" id="SignalP"/>
    </source>
</evidence>
<dbReference type="STRING" id="8153.ENSHBUP00000005557"/>
<dbReference type="Pfam" id="PF00168">
    <property type="entry name" value="C2"/>
    <property type="match status" value="1"/>
</dbReference>
<reference evidence="4" key="1">
    <citation type="submission" date="2025-08" db="UniProtKB">
        <authorList>
            <consortium name="Ensembl"/>
        </authorList>
    </citation>
    <scope>IDENTIFICATION</scope>
</reference>
<evidence type="ECO:0000256" key="1">
    <source>
        <dbReference type="ARBA" id="ARBA00022729"/>
    </source>
</evidence>
<dbReference type="GO" id="GO:0022829">
    <property type="term" value="F:wide pore channel activity"/>
    <property type="evidence" value="ECO:0007669"/>
    <property type="project" value="TreeGrafter"/>
</dbReference>
<dbReference type="InterPro" id="IPR052784">
    <property type="entry name" value="Perforin-1_pore-forming"/>
</dbReference>
<dbReference type="GO" id="GO:0051607">
    <property type="term" value="P:defense response to virus"/>
    <property type="evidence" value="ECO:0007669"/>
    <property type="project" value="TreeGrafter"/>
</dbReference>
<organism evidence="4 5">
    <name type="scientific">Haplochromis burtoni</name>
    <name type="common">Burton's mouthbrooder</name>
    <name type="synonym">Chromis burtoni</name>
    <dbReference type="NCBI Taxonomy" id="8153"/>
    <lineage>
        <taxon>Eukaryota</taxon>
        <taxon>Metazoa</taxon>
        <taxon>Chordata</taxon>
        <taxon>Craniata</taxon>
        <taxon>Vertebrata</taxon>
        <taxon>Euteleostomi</taxon>
        <taxon>Actinopterygii</taxon>
        <taxon>Neopterygii</taxon>
        <taxon>Teleostei</taxon>
        <taxon>Neoteleostei</taxon>
        <taxon>Acanthomorphata</taxon>
        <taxon>Ovalentaria</taxon>
        <taxon>Cichlomorphae</taxon>
        <taxon>Cichliformes</taxon>
        <taxon>Cichlidae</taxon>
        <taxon>African cichlids</taxon>
        <taxon>Pseudocrenilabrinae</taxon>
        <taxon>Haplochromini</taxon>
        <taxon>Haplochromis</taxon>
    </lineage>
</organism>
<reference evidence="4" key="2">
    <citation type="submission" date="2025-09" db="UniProtKB">
        <authorList>
            <consortium name="Ensembl"/>
        </authorList>
    </citation>
    <scope>IDENTIFICATION</scope>
</reference>
<dbReference type="GO" id="GO:0001913">
    <property type="term" value="P:T cell mediated cytotoxicity"/>
    <property type="evidence" value="ECO:0007669"/>
    <property type="project" value="TreeGrafter"/>
</dbReference>
<dbReference type="GO" id="GO:0001771">
    <property type="term" value="P:immunological synapse formation"/>
    <property type="evidence" value="ECO:0007669"/>
    <property type="project" value="TreeGrafter"/>
</dbReference>
<evidence type="ECO:0000313" key="5">
    <source>
        <dbReference type="Proteomes" id="UP000264840"/>
    </source>
</evidence>
<dbReference type="AlphaFoldDB" id="A0A3Q2V3T9"/>
<sequence length="124" mass="13875">MDSSAPLLLLLLMCSSIMVEAELKVYDLRVRNLPFLTDSYVKASCAGQSMGQTSISRDTNNPWWEEELYSSTAQADHKLTLTVMDSDVIFDDKLGSCTTTLASGTHDKICDENGWILYYSYTVK</sequence>
<dbReference type="OMA" id="WEEELYS"/>
<dbReference type="PANTHER" id="PTHR46096:SF3">
    <property type="entry name" value="PERFORIN-1"/>
    <property type="match status" value="1"/>
</dbReference>
<dbReference type="InterPro" id="IPR000008">
    <property type="entry name" value="C2_dom"/>
</dbReference>
<dbReference type="Proteomes" id="UP000264840">
    <property type="component" value="Unplaced"/>
</dbReference>
<evidence type="ECO:0000259" key="3">
    <source>
        <dbReference type="PROSITE" id="PS50004"/>
    </source>
</evidence>
<feature type="signal peptide" evidence="2">
    <location>
        <begin position="1"/>
        <end position="21"/>
    </location>
</feature>
<evidence type="ECO:0000313" key="4">
    <source>
        <dbReference type="Ensembl" id="ENSHBUP00000005557.1"/>
    </source>
</evidence>
<dbReference type="Ensembl" id="ENSHBUT00000006775.1">
    <property type="protein sequence ID" value="ENSHBUP00000005557.1"/>
    <property type="gene ID" value="ENSHBUG00000006973.1"/>
</dbReference>
<dbReference type="CDD" id="cd00030">
    <property type="entry name" value="C2"/>
    <property type="match status" value="1"/>
</dbReference>
<feature type="chain" id="PRO_5018730179" description="C2 domain-containing protein" evidence="2">
    <location>
        <begin position="22"/>
        <end position="124"/>
    </location>
</feature>
<dbReference type="SUPFAM" id="SSF49562">
    <property type="entry name" value="C2 domain (Calcium/lipid-binding domain, CaLB)"/>
    <property type="match status" value="1"/>
</dbReference>
<dbReference type="SMART" id="SM00239">
    <property type="entry name" value="C2"/>
    <property type="match status" value="1"/>
</dbReference>
<proteinExistence type="predicted"/>
<keyword evidence="1 2" id="KW-0732">Signal</keyword>
<name>A0A3Q2V3T9_HAPBU</name>
<dbReference type="GO" id="GO:0016020">
    <property type="term" value="C:membrane"/>
    <property type="evidence" value="ECO:0007669"/>
    <property type="project" value="TreeGrafter"/>
</dbReference>
<accession>A0A3Q2V3T9</accession>
<dbReference type="PROSITE" id="PS50004">
    <property type="entry name" value="C2"/>
    <property type="match status" value="1"/>
</dbReference>
<dbReference type="GeneTree" id="ENSGT00390000012710"/>